<dbReference type="EMBL" id="LR796981">
    <property type="protein sequence ID" value="CAB4179328.1"/>
    <property type="molecule type" value="Genomic_DNA"/>
</dbReference>
<evidence type="ECO:0000313" key="1">
    <source>
        <dbReference type="EMBL" id="CAB4179328.1"/>
    </source>
</evidence>
<reference evidence="1" key="1">
    <citation type="submission" date="2020-05" db="EMBL/GenBank/DDBJ databases">
        <authorList>
            <person name="Chiriac C."/>
            <person name="Salcher M."/>
            <person name="Ghai R."/>
            <person name="Kavagutti S V."/>
        </authorList>
    </citation>
    <scope>NUCLEOTIDE SEQUENCE</scope>
</reference>
<dbReference type="EMBL" id="LR797501">
    <property type="protein sequence ID" value="CAB4220844.1"/>
    <property type="molecule type" value="Genomic_DNA"/>
</dbReference>
<sequence>MLYYALNINNRVAIMTSRKKEDAEHWLHSHGIINYDDLIDYSYHLEGDNLKKRQFVMSRSRAPIEMYVDADPAMCAWVFEEQGIPAIMFMNPGYLAVERRPDAPKKVRQWAQIEESITRVNLAKSKDAANPKELEFWDD</sequence>
<accession>A0A6J5QDC5</accession>
<gene>
    <name evidence="1" type="ORF">UFOVP1033_86</name>
    <name evidence="2" type="ORF">UFOVP1631_86</name>
</gene>
<evidence type="ECO:0000313" key="2">
    <source>
        <dbReference type="EMBL" id="CAB4220844.1"/>
    </source>
</evidence>
<proteinExistence type="predicted"/>
<protein>
    <submittedName>
        <fullName evidence="1">Uncharacterized protein</fullName>
    </submittedName>
</protein>
<organism evidence="1">
    <name type="scientific">uncultured Caudovirales phage</name>
    <dbReference type="NCBI Taxonomy" id="2100421"/>
    <lineage>
        <taxon>Viruses</taxon>
        <taxon>Duplodnaviria</taxon>
        <taxon>Heunggongvirae</taxon>
        <taxon>Uroviricota</taxon>
        <taxon>Caudoviricetes</taxon>
        <taxon>Peduoviridae</taxon>
        <taxon>Maltschvirus</taxon>
        <taxon>Maltschvirus maltsch</taxon>
    </lineage>
</organism>
<name>A0A6J5QDC5_9CAUD</name>